<evidence type="ECO:0000313" key="2">
    <source>
        <dbReference type="Proteomes" id="UP000304900"/>
    </source>
</evidence>
<gene>
    <name evidence="1" type="ORF">FDK13_08895</name>
</gene>
<keyword evidence="2" id="KW-1185">Reference proteome</keyword>
<evidence type="ECO:0000313" key="1">
    <source>
        <dbReference type="EMBL" id="TKT92893.1"/>
    </source>
</evidence>
<dbReference type="AlphaFoldDB" id="A0A4V6BJ43"/>
<accession>A0A4V6BJ43</accession>
<proteinExistence type="predicted"/>
<dbReference type="InterPro" id="IPR012296">
    <property type="entry name" value="Nuclease_put_TT1808"/>
</dbReference>
<comment type="caution">
    <text evidence="1">The sequence shown here is derived from an EMBL/GenBank/DDBJ whole genome shotgun (WGS) entry which is preliminary data.</text>
</comment>
<reference evidence="1 2" key="1">
    <citation type="submission" date="2019-05" db="EMBL/GenBank/DDBJ databases">
        <title>Dyadobacter AR-3-8 sp. nov., isolated from arctic soil.</title>
        <authorList>
            <person name="Chaudhary D.K."/>
        </authorList>
    </citation>
    <scope>NUCLEOTIDE SEQUENCE [LARGE SCALE GENOMIC DNA]</scope>
    <source>
        <strain evidence="1 2">AR-3-8</strain>
    </source>
</reference>
<protein>
    <submittedName>
        <fullName evidence="1">Uncharacterized protein</fullName>
    </submittedName>
</protein>
<sequence>MIYKDETLLQDWNLTQIINGKEIMSPSPRIRHQKISKKLHKIIESFVEKGNLGEVFMLLWTLFLRKI</sequence>
<dbReference type="Proteomes" id="UP000304900">
    <property type="component" value="Unassembled WGS sequence"/>
</dbReference>
<name>A0A4V6BJ43_9BACT</name>
<dbReference type="EMBL" id="SZVO01000003">
    <property type="protein sequence ID" value="TKT92893.1"/>
    <property type="molecule type" value="Genomic_DNA"/>
</dbReference>
<dbReference type="Gene3D" id="3.90.1570.10">
    <property type="entry name" value="tt1808, chain A"/>
    <property type="match status" value="1"/>
</dbReference>
<organism evidence="1 2">
    <name type="scientific">Dyadobacter frigoris</name>
    <dbReference type="NCBI Taxonomy" id="2576211"/>
    <lineage>
        <taxon>Bacteria</taxon>
        <taxon>Pseudomonadati</taxon>
        <taxon>Bacteroidota</taxon>
        <taxon>Cytophagia</taxon>
        <taxon>Cytophagales</taxon>
        <taxon>Spirosomataceae</taxon>
        <taxon>Dyadobacter</taxon>
    </lineage>
</organism>